<feature type="compositionally biased region" description="Basic and acidic residues" evidence="1">
    <location>
        <begin position="157"/>
        <end position="171"/>
    </location>
</feature>
<name>A0ABR4EQZ1_9PEZI</name>
<comment type="caution">
    <text evidence="2">The sequence shown here is derived from an EMBL/GenBank/DDBJ whole genome shotgun (WGS) entry which is preliminary data.</text>
</comment>
<dbReference type="EMBL" id="JBAWTH010000034">
    <property type="protein sequence ID" value="KAL2284858.1"/>
    <property type="molecule type" value="Genomic_DNA"/>
</dbReference>
<dbReference type="Proteomes" id="UP001600888">
    <property type="component" value="Unassembled WGS sequence"/>
</dbReference>
<proteinExistence type="predicted"/>
<evidence type="ECO:0000313" key="3">
    <source>
        <dbReference type="Proteomes" id="UP001600888"/>
    </source>
</evidence>
<evidence type="ECO:0000256" key="1">
    <source>
        <dbReference type="SAM" id="MobiDB-lite"/>
    </source>
</evidence>
<organism evidence="2 3">
    <name type="scientific">Diaporthe vaccinii</name>
    <dbReference type="NCBI Taxonomy" id="105482"/>
    <lineage>
        <taxon>Eukaryota</taxon>
        <taxon>Fungi</taxon>
        <taxon>Dikarya</taxon>
        <taxon>Ascomycota</taxon>
        <taxon>Pezizomycotina</taxon>
        <taxon>Sordariomycetes</taxon>
        <taxon>Sordariomycetidae</taxon>
        <taxon>Diaporthales</taxon>
        <taxon>Diaporthaceae</taxon>
        <taxon>Diaporthe</taxon>
        <taxon>Diaporthe eres species complex</taxon>
    </lineage>
</organism>
<evidence type="ECO:0000313" key="2">
    <source>
        <dbReference type="EMBL" id="KAL2284858.1"/>
    </source>
</evidence>
<protein>
    <submittedName>
        <fullName evidence="2">Uncharacterized protein</fullName>
    </submittedName>
</protein>
<feature type="region of interest" description="Disordered" evidence="1">
    <location>
        <begin position="154"/>
        <end position="177"/>
    </location>
</feature>
<accession>A0ABR4EQZ1</accession>
<keyword evidence="3" id="KW-1185">Reference proteome</keyword>
<gene>
    <name evidence="2" type="ORF">FJTKL_08679</name>
</gene>
<sequence>MIPTIFEHLLSCRSCNSAVLIEDPSATRSTAATATGELVGLVIRHGTTESAGSISGLKVFHFAATDPPPQWDTQIPSTVSRQVIYMEHCATPASRRQISRDWGLKWLDFEQHFETVAAWSGSKVVGECPCKCHNQGDGGDECVSIDTTLALVGQQSDRYKKPRGPETERGTYHPADLPIFKLER</sequence>
<reference evidence="2 3" key="1">
    <citation type="submission" date="2024-03" db="EMBL/GenBank/DDBJ databases">
        <title>A high-quality draft genome sequence of Diaporthe vaccinii, a causative agent of upright dieback and viscid rot disease in cranberry plants.</title>
        <authorList>
            <person name="Sarrasin M."/>
            <person name="Lang B.F."/>
            <person name="Burger G."/>
        </authorList>
    </citation>
    <scope>NUCLEOTIDE SEQUENCE [LARGE SCALE GENOMIC DNA]</scope>
    <source>
        <strain evidence="2 3">IS7</strain>
    </source>
</reference>